<protein>
    <submittedName>
        <fullName evidence="2">Uncharacterized protein</fullName>
    </submittedName>
</protein>
<evidence type="ECO:0000256" key="1">
    <source>
        <dbReference type="SAM" id="Coils"/>
    </source>
</evidence>
<dbReference type="Proteomes" id="UP000001027">
    <property type="component" value="Chromosome"/>
</dbReference>
<evidence type="ECO:0000313" key="3">
    <source>
        <dbReference type="Proteomes" id="UP000001027"/>
    </source>
</evidence>
<name>A0A0H3LVP7_BORBR</name>
<keyword evidence="1" id="KW-0175">Coiled coil</keyword>
<gene>
    <name evidence="2" type="ordered locus">BB3526</name>
</gene>
<reference evidence="2 3" key="1">
    <citation type="journal article" date="2003" name="Nat. Genet.">
        <title>Comparative analysis of the genome sequences of Bordetella pertussis, Bordetella parapertussis and Bordetella bronchiseptica.</title>
        <authorList>
            <person name="Parkhill J."/>
            <person name="Sebaihia M."/>
            <person name="Preston A."/>
            <person name="Murphy L.D."/>
            <person name="Thomson N.R."/>
            <person name="Harris D.E."/>
            <person name="Holden M.T.G."/>
            <person name="Churcher C.M."/>
            <person name="Bentley S.D."/>
            <person name="Mungall K.L."/>
            <person name="Cerdeno-Tarraga A.-M."/>
            <person name="Temple L."/>
            <person name="James K.D."/>
            <person name="Harris B."/>
            <person name="Quail M.A."/>
            <person name="Achtman M."/>
            <person name="Atkin R."/>
            <person name="Baker S."/>
            <person name="Basham D."/>
            <person name="Bason N."/>
            <person name="Cherevach I."/>
            <person name="Chillingworth T."/>
            <person name="Collins M."/>
            <person name="Cronin A."/>
            <person name="Davis P."/>
            <person name="Doggett J."/>
            <person name="Feltwell T."/>
            <person name="Goble A."/>
            <person name="Hamlin N."/>
            <person name="Hauser H."/>
            <person name="Holroyd S."/>
            <person name="Jagels K."/>
            <person name="Leather S."/>
            <person name="Moule S."/>
            <person name="Norberczak H."/>
            <person name="O'Neil S."/>
            <person name="Ormond D."/>
            <person name="Price C."/>
            <person name="Rabbinowitsch E."/>
            <person name="Rutter S."/>
            <person name="Sanders M."/>
            <person name="Saunders D."/>
            <person name="Seeger K."/>
            <person name="Sharp S."/>
            <person name="Simmonds M."/>
            <person name="Skelton J."/>
            <person name="Squares R."/>
            <person name="Squares S."/>
            <person name="Stevens K."/>
            <person name="Unwin L."/>
            <person name="Whitehead S."/>
            <person name="Barrell B.G."/>
            <person name="Maskell D.J."/>
        </authorList>
    </citation>
    <scope>NUCLEOTIDE SEQUENCE [LARGE SCALE GENOMIC DNA]</scope>
    <source>
        <strain evidence="2 3">ATCC BAA-588 / NCTC 13252 / RB50</strain>
    </source>
</reference>
<dbReference type="AlphaFoldDB" id="A0A0H3LVP7"/>
<sequence>MFAVIETNNASHIAIHIPKEGADKSLPALAAMLEHNATFINKGWREINVVKPSMHIILGDKFDTESDDAGELLIQACADVVSDDFVIATPEVFVSNKTAIAKKQEEIDRLRSELQSVRFQLDAANARITELQAPDCEEA</sequence>
<accession>A0A0H3LVP7</accession>
<dbReference type="RefSeq" id="WP_010926837.1">
    <property type="nucleotide sequence ID" value="NC_002927.3"/>
</dbReference>
<evidence type="ECO:0000313" key="2">
    <source>
        <dbReference type="EMBL" id="CAE34020.1"/>
    </source>
</evidence>
<dbReference type="EMBL" id="BX640447">
    <property type="protein sequence ID" value="CAE34020.1"/>
    <property type="molecule type" value="Genomic_DNA"/>
</dbReference>
<dbReference type="HOGENOM" id="CLU_1841271_0_0_4"/>
<proteinExistence type="predicted"/>
<dbReference type="KEGG" id="bbr:BB3526"/>
<organism evidence="2 3">
    <name type="scientific">Bordetella bronchiseptica (strain ATCC BAA-588 / NCTC 13252 / RB50)</name>
    <name type="common">Alcaligenes bronchisepticus</name>
    <dbReference type="NCBI Taxonomy" id="257310"/>
    <lineage>
        <taxon>Bacteria</taxon>
        <taxon>Pseudomonadati</taxon>
        <taxon>Pseudomonadota</taxon>
        <taxon>Betaproteobacteria</taxon>
        <taxon>Burkholderiales</taxon>
        <taxon>Alcaligenaceae</taxon>
        <taxon>Bordetella</taxon>
    </lineage>
</organism>
<feature type="coiled-coil region" evidence="1">
    <location>
        <begin position="100"/>
        <end position="127"/>
    </location>
</feature>